<dbReference type="Pfam" id="PF14527">
    <property type="entry name" value="LAGLIDADG_WhiA"/>
    <property type="match status" value="1"/>
</dbReference>
<proteinExistence type="inferred from homology"/>
<comment type="function">
    <text evidence="4">Involved in cell division and chromosome segregation.</text>
</comment>
<evidence type="ECO:0000313" key="8">
    <source>
        <dbReference type="Proteomes" id="UP000070617"/>
    </source>
</evidence>
<evidence type="ECO:0000256" key="2">
    <source>
        <dbReference type="ARBA" id="ARBA00023125"/>
    </source>
</evidence>
<dbReference type="InterPro" id="IPR023054">
    <property type="entry name" value="Sporulation_regulator_WhiA_C"/>
</dbReference>
<keyword evidence="3 4" id="KW-0131">Cell cycle</keyword>
<comment type="similarity">
    <text evidence="4">Belongs to the WhiA family.</text>
</comment>
<organism evidence="7 8">
    <name type="scientific">Fusobacterium equinum</name>
    <dbReference type="NCBI Taxonomy" id="134605"/>
    <lineage>
        <taxon>Bacteria</taxon>
        <taxon>Fusobacteriati</taxon>
        <taxon>Fusobacteriota</taxon>
        <taxon>Fusobacteriia</taxon>
        <taxon>Fusobacteriales</taxon>
        <taxon>Fusobacteriaceae</taxon>
        <taxon>Fusobacterium</taxon>
    </lineage>
</organism>
<protein>
    <recommendedName>
        <fullName evidence="4">Probable cell division protein WhiA</fullName>
    </recommendedName>
</protein>
<gene>
    <name evidence="4" type="primary">whiA</name>
    <name evidence="7" type="ORF">HMPREF3206_00326</name>
</gene>
<dbReference type="PATRIC" id="fig|134605.3.peg.327"/>
<dbReference type="Proteomes" id="UP000070617">
    <property type="component" value="Unassembled WGS sequence"/>
</dbReference>
<sequence>MSYSSQVKTEITSRESITNLEKLAELYGIFQSKDAIGRYEINLRVENSFLAKRVYSLLKEVTTLKIGIKYSICNKLGEHNVFSIEVFRQKGIKEFLSSLQFRYIDIVSHEEILKGYIKGMFLACGYMKDPKKEYAMDFFIDKKEIAEDFYRILLYNKKKVFITKKRNKTLVYLRNSEDIMDMLVLMGAMKQFFSYEETTMMKDLKNKTIREMNWEVANETKTLNTGNYQIKMIEYIEENMGLNNLTPVLLEAVQIRLEHPESSLQELADFIGISKSGIRNRFRRIEGIYEKLKEEA</sequence>
<feature type="domain" description="WhiA LAGLIDADG-like" evidence="6">
    <location>
        <begin position="114"/>
        <end position="205"/>
    </location>
</feature>
<dbReference type="GO" id="GO:0051301">
    <property type="term" value="P:cell division"/>
    <property type="evidence" value="ECO:0007669"/>
    <property type="project" value="UniProtKB-UniRule"/>
</dbReference>
<evidence type="ECO:0000259" key="6">
    <source>
        <dbReference type="Pfam" id="PF14527"/>
    </source>
</evidence>
<dbReference type="AlphaFoldDB" id="A0A133NJU1"/>
<dbReference type="InterPro" id="IPR039518">
    <property type="entry name" value="WhiA_LAGLIDADG_dom"/>
</dbReference>
<comment type="caution">
    <text evidence="7">The sequence shown here is derived from an EMBL/GenBank/DDBJ whole genome shotgun (WGS) entry which is preliminary data.</text>
</comment>
<feature type="domain" description="Sporulation regulator WhiA C-terminal" evidence="5">
    <location>
        <begin position="210"/>
        <end position="288"/>
    </location>
</feature>
<dbReference type="NCBIfam" id="TIGR00647">
    <property type="entry name" value="DNA_bind_WhiA"/>
    <property type="match status" value="1"/>
</dbReference>
<dbReference type="GO" id="GO:0003677">
    <property type="term" value="F:DNA binding"/>
    <property type="evidence" value="ECO:0007669"/>
    <property type="project" value="UniProtKB-UniRule"/>
</dbReference>
<reference evidence="8" key="1">
    <citation type="submission" date="2016-01" db="EMBL/GenBank/DDBJ databases">
        <authorList>
            <person name="Mitreva M."/>
            <person name="Pepin K.H."/>
            <person name="Mihindukulasuriya K.A."/>
            <person name="Fulton R."/>
            <person name="Fronick C."/>
            <person name="O'Laughlin M."/>
            <person name="Miner T."/>
            <person name="Herter B."/>
            <person name="Rosa B.A."/>
            <person name="Cordes M."/>
            <person name="Tomlinson C."/>
            <person name="Wollam A."/>
            <person name="Palsikar V.B."/>
            <person name="Mardis E.R."/>
            <person name="Wilson R.K."/>
        </authorList>
    </citation>
    <scope>NUCLEOTIDE SEQUENCE [LARGE SCALE GENOMIC DNA]</scope>
    <source>
        <strain evidence="8">CMW8396</strain>
    </source>
</reference>
<dbReference type="Pfam" id="PF02650">
    <property type="entry name" value="HTH_WhiA"/>
    <property type="match status" value="1"/>
</dbReference>
<keyword evidence="8" id="KW-1185">Reference proteome</keyword>
<dbReference type="PANTHER" id="PTHR37307:SF1">
    <property type="entry name" value="CELL DIVISION PROTEIN WHIA-RELATED"/>
    <property type="match status" value="1"/>
</dbReference>
<keyword evidence="2 4" id="KW-0238">DNA-binding</keyword>
<evidence type="ECO:0000256" key="3">
    <source>
        <dbReference type="ARBA" id="ARBA00023306"/>
    </source>
</evidence>
<dbReference type="EMBL" id="LRPX01000008">
    <property type="protein sequence ID" value="KXA16558.1"/>
    <property type="molecule type" value="Genomic_DNA"/>
</dbReference>
<evidence type="ECO:0000259" key="5">
    <source>
        <dbReference type="Pfam" id="PF02650"/>
    </source>
</evidence>
<evidence type="ECO:0000313" key="7">
    <source>
        <dbReference type="EMBL" id="KXA16558.1"/>
    </source>
</evidence>
<dbReference type="SUPFAM" id="SSF55608">
    <property type="entry name" value="Homing endonucleases"/>
    <property type="match status" value="1"/>
</dbReference>
<dbReference type="RefSeq" id="WP_060793374.1">
    <property type="nucleotide sequence ID" value="NZ_KQ956514.1"/>
</dbReference>
<dbReference type="InterPro" id="IPR003802">
    <property type="entry name" value="Sporulation_regulator_WhiA"/>
</dbReference>
<evidence type="ECO:0000256" key="4">
    <source>
        <dbReference type="HAMAP-Rule" id="MF_01420"/>
    </source>
</evidence>
<dbReference type="PANTHER" id="PTHR37307">
    <property type="entry name" value="CELL DIVISION PROTEIN WHIA-RELATED"/>
    <property type="match status" value="1"/>
</dbReference>
<dbReference type="GO" id="GO:0043937">
    <property type="term" value="P:regulation of sporulation"/>
    <property type="evidence" value="ECO:0007669"/>
    <property type="project" value="InterPro"/>
</dbReference>
<dbReference type="InterPro" id="IPR027434">
    <property type="entry name" value="Homing_endonucl"/>
</dbReference>
<dbReference type="STRING" id="134605.HMPREF3206_00326"/>
<name>A0A133NJU1_9FUSO</name>
<dbReference type="Gene3D" id="3.10.28.10">
    <property type="entry name" value="Homing endonucleases"/>
    <property type="match status" value="1"/>
</dbReference>
<accession>A0A133NJU1</accession>
<keyword evidence="1 4" id="KW-0132">Cell division</keyword>
<dbReference type="HAMAP" id="MF_01420">
    <property type="entry name" value="HTH_type_WhiA"/>
    <property type="match status" value="1"/>
</dbReference>
<evidence type="ECO:0000256" key="1">
    <source>
        <dbReference type="ARBA" id="ARBA00022618"/>
    </source>
</evidence>